<dbReference type="PANTHER" id="PTHR22777">
    <property type="entry name" value="HEMOLYSIN-RELATED"/>
    <property type="match status" value="1"/>
</dbReference>
<dbReference type="InterPro" id="IPR000644">
    <property type="entry name" value="CBS_dom"/>
</dbReference>
<proteinExistence type="inferred from homology"/>
<evidence type="ECO:0000259" key="6">
    <source>
        <dbReference type="PROSITE" id="PS51371"/>
    </source>
</evidence>
<gene>
    <name evidence="7" type="primary">corC</name>
    <name evidence="7" type="ORF">GCM10011309_15690</name>
</gene>
<sequence length="322" mass="35784">MTEESPLQAPPKRRLRDLLKRQAPHVAVTPHASDLSEKRMVTAAERFHRLRVDDVMVPRADIVAVESSCKLKDLSDAFKAAGHSRLPVYKETLDEPTGMVHIKDLLPYLLLDAKGRTNKTYPDKKVLQYIKREVLFVPPSMLAQDLLRKMQGRRIHMAIVVDEYGGTDGIVTIEDLIETIVGDIDDEHDEVEPEVQIVTGTSGRSIWEADARIHIDDFEKALGRDFATPDEEDGVDTLGGLIFTLAGRVPERGEIIKHASGLEFEVMDADTRRVKRLRISDAKRKPVTDVKPGKKASGKDEAPVLKPEKPSDAPATPAPTGQ</sequence>
<evidence type="ECO:0000256" key="1">
    <source>
        <dbReference type="ARBA" id="ARBA00006446"/>
    </source>
</evidence>
<accession>A0A918NGZ7</accession>
<dbReference type="PROSITE" id="PS51371">
    <property type="entry name" value="CBS"/>
    <property type="match status" value="2"/>
</dbReference>
<dbReference type="EMBL" id="BMYV01000002">
    <property type="protein sequence ID" value="GGX66933.1"/>
    <property type="molecule type" value="Genomic_DNA"/>
</dbReference>
<comment type="caution">
    <text evidence="7">The sequence shown here is derived from an EMBL/GenBank/DDBJ whole genome shotgun (WGS) entry which is preliminary data.</text>
</comment>
<evidence type="ECO:0000256" key="5">
    <source>
        <dbReference type="SAM" id="MobiDB-lite"/>
    </source>
</evidence>
<dbReference type="PANTHER" id="PTHR22777:SF27">
    <property type="entry name" value="MAGNESIUM AND COBALT EFFLUX PROTEIN CORC"/>
    <property type="match status" value="1"/>
</dbReference>
<evidence type="ECO:0000313" key="7">
    <source>
        <dbReference type="EMBL" id="GGX66933.1"/>
    </source>
</evidence>
<dbReference type="SMART" id="SM00116">
    <property type="entry name" value="CBS"/>
    <property type="match status" value="2"/>
</dbReference>
<feature type="domain" description="CBS" evidence="6">
    <location>
        <begin position="130"/>
        <end position="190"/>
    </location>
</feature>
<evidence type="ECO:0000256" key="3">
    <source>
        <dbReference type="ARBA" id="ARBA00023122"/>
    </source>
</evidence>
<dbReference type="SUPFAM" id="SSF54631">
    <property type="entry name" value="CBS-domain pair"/>
    <property type="match status" value="1"/>
</dbReference>
<dbReference type="AlphaFoldDB" id="A0A918NGZ7"/>
<dbReference type="SUPFAM" id="SSF56176">
    <property type="entry name" value="FAD-binding/transporter-associated domain-like"/>
    <property type="match status" value="1"/>
</dbReference>
<dbReference type="Pfam" id="PF00571">
    <property type="entry name" value="CBS"/>
    <property type="match status" value="2"/>
</dbReference>
<keyword evidence="3 4" id="KW-0129">CBS domain</keyword>
<keyword evidence="8" id="KW-1185">Reference proteome</keyword>
<dbReference type="InterPro" id="IPR044751">
    <property type="entry name" value="Ion_transp-like_CBS"/>
</dbReference>
<evidence type="ECO:0000256" key="4">
    <source>
        <dbReference type="PROSITE-ProRule" id="PRU00703"/>
    </source>
</evidence>
<organism evidence="7 8">
    <name type="scientific">Litorimonas cladophorae</name>
    <dbReference type="NCBI Taxonomy" id="1220491"/>
    <lineage>
        <taxon>Bacteria</taxon>
        <taxon>Pseudomonadati</taxon>
        <taxon>Pseudomonadota</taxon>
        <taxon>Alphaproteobacteria</taxon>
        <taxon>Maricaulales</taxon>
        <taxon>Robiginitomaculaceae</taxon>
    </lineage>
</organism>
<dbReference type="RefSeq" id="WP_189583982.1">
    <property type="nucleotide sequence ID" value="NZ_BMYV01000002.1"/>
</dbReference>
<name>A0A918NGZ7_9PROT</name>
<dbReference type="InterPro" id="IPR005170">
    <property type="entry name" value="Transptr-assoc_dom"/>
</dbReference>
<dbReference type="CDD" id="cd04590">
    <property type="entry name" value="CBS_pair_CorC_HlyC_assoc"/>
    <property type="match status" value="1"/>
</dbReference>
<feature type="compositionally biased region" description="Basic and acidic residues" evidence="5">
    <location>
        <begin position="280"/>
        <end position="311"/>
    </location>
</feature>
<keyword evidence="2" id="KW-0677">Repeat</keyword>
<comment type="similarity">
    <text evidence="1">Belongs to the UPF0053 family. Hemolysin C subfamily.</text>
</comment>
<dbReference type="GO" id="GO:0050660">
    <property type="term" value="F:flavin adenine dinucleotide binding"/>
    <property type="evidence" value="ECO:0007669"/>
    <property type="project" value="InterPro"/>
</dbReference>
<dbReference type="SMART" id="SM01091">
    <property type="entry name" value="CorC_HlyC"/>
    <property type="match status" value="1"/>
</dbReference>
<reference evidence="7 8" key="1">
    <citation type="journal article" date="2014" name="Int. J. Syst. Evol. Microbiol.">
        <title>Complete genome sequence of Corynebacterium casei LMG S-19264T (=DSM 44701T), isolated from a smear-ripened cheese.</title>
        <authorList>
            <consortium name="US DOE Joint Genome Institute (JGI-PGF)"/>
            <person name="Walter F."/>
            <person name="Albersmeier A."/>
            <person name="Kalinowski J."/>
            <person name="Ruckert C."/>
        </authorList>
    </citation>
    <scope>NUCLEOTIDE SEQUENCE [LARGE SCALE GENOMIC DNA]</scope>
    <source>
        <strain evidence="7 8">KCTC 23968</strain>
    </source>
</reference>
<feature type="region of interest" description="Disordered" evidence="5">
    <location>
        <begin position="280"/>
        <end position="322"/>
    </location>
</feature>
<dbReference type="Proteomes" id="UP000600865">
    <property type="component" value="Unassembled WGS sequence"/>
</dbReference>
<dbReference type="Gene3D" id="3.30.465.10">
    <property type="match status" value="1"/>
</dbReference>
<protein>
    <submittedName>
        <fullName evidence="7">Ion transporter</fullName>
    </submittedName>
</protein>
<dbReference type="GO" id="GO:0005886">
    <property type="term" value="C:plasma membrane"/>
    <property type="evidence" value="ECO:0007669"/>
    <property type="project" value="TreeGrafter"/>
</dbReference>
<dbReference type="FunFam" id="3.10.580.10:FF:000002">
    <property type="entry name" value="Magnesium/cobalt efflux protein CorC"/>
    <property type="match status" value="1"/>
</dbReference>
<dbReference type="Pfam" id="PF03471">
    <property type="entry name" value="CorC_HlyC"/>
    <property type="match status" value="1"/>
</dbReference>
<dbReference type="InterPro" id="IPR036318">
    <property type="entry name" value="FAD-bd_PCMH-like_sf"/>
</dbReference>
<dbReference type="Gene3D" id="3.10.580.10">
    <property type="entry name" value="CBS-domain"/>
    <property type="match status" value="1"/>
</dbReference>
<evidence type="ECO:0000256" key="2">
    <source>
        <dbReference type="ARBA" id="ARBA00022737"/>
    </source>
</evidence>
<evidence type="ECO:0000313" key="8">
    <source>
        <dbReference type="Proteomes" id="UP000600865"/>
    </source>
</evidence>
<dbReference type="InterPro" id="IPR016169">
    <property type="entry name" value="FAD-bd_PCMH_sub2"/>
</dbReference>
<feature type="domain" description="CBS" evidence="6">
    <location>
        <begin position="56"/>
        <end position="120"/>
    </location>
</feature>
<dbReference type="InterPro" id="IPR046342">
    <property type="entry name" value="CBS_dom_sf"/>
</dbReference>